<name>A0A816LX94_9BILA</name>
<evidence type="ECO:0000313" key="4">
    <source>
        <dbReference type="EMBL" id="CAF4078074.1"/>
    </source>
</evidence>
<evidence type="ECO:0000313" key="3">
    <source>
        <dbReference type="EMBL" id="CAF2107766.1"/>
    </source>
</evidence>
<dbReference type="Proteomes" id="UP000663887">
    <property type="component" value="Unassembled WGS sequence"/>
</dbReference>
<protein>
    <submittedName>
        <fullName evidence="2">Uncharacterized protein</fullName>
    </submittedName>
</protein>
<keyword evidence="7" id="KW-1185">Reference proteome</keyword>
<dbReference type="Proteomes" id="UP000663866">
    <property type="component" value="Unassembled WGS sequence"/>
</dbReference>
<dbReference type="AlphaFoldDB" id="A0A816LX94"/>
<evidence type="ECO:0000313" key="5">
    <source>
        <dbReference type="EMBL" id="CAF4160473.1"/>
    </source>
</evidence>
<evidence type="ECO:0000313" key="7">
    <source>
        <dbReference type="Proteomes" id="UP000663866"/>
    </source>
</evidence>
<organism evidence="2 6">
    <name type="scientific">Rotaria magnacalcarata</name>
    <dbReference type="NCBI Taxonomy" id="392030"/>
    <lineage>
        <taxon>Eukaryota</taxon>
        <taxon>Metazoa</taxon>
        <taxon>Spiralia</taxon>
        <taxon>Gnathifera</taxon>
        <taxon>Rotifera</taxon>
        <taxon>Eurotatoria</taxon>
        <taxon>Bdelloidea</taxon>
        <taxon>Philodinida</taxon>
        <taxon>Philodinidae</taxon>
        <taxon>Rotaria</taxon>
    </lineage>
</organism>
<dbReference type="EMBL" id="CAJOBG010003728">
    <property type="protein sequence ID" value="CAF4078074.1"/>
    <property type="molecule type" value="Genomic_DNA"/>
</dbReference>
<evidence type="ECO:0000313" key="6">
    <source>
        <dbReference type="Proteomes" id="UP000663856"/>
    </source>
</evidence>
<sequence>MRLFLPILLGFIFYIGTVRLASIREAPVQYLSNCAHCSLSLKSPQPCLTRIANCTRCMTHRSDKDPDVLEAGCCMSNCGPIYEVSMSNGRPTYFCQGDICNLKMGSGVIDRLRSP</sequence>
<keyword evidence="1" id="KW-0732">Signal</keyword>
<proteinExistence type="predicted"/>
<feature type="chain" id="PRO_5036230322" evidence="1">
    <location>
        <begin position="21"/>
        <end position="115"/>
    </location>
</feature>
<dbReference type="EMBL" id="CAJOBF010005003">
    <property type="protein sequence ID" value="CAF4160473.1"/>
    <property type="molecule type" value="Genomic_DNA"/>
</dbReference>
<dbReference type="Proteomes" id="UP000663842">
    <property type="component" value="Unassembled WGS sequence"/>
</dbReference>
<dbReference type="EMBL" id="CAJNRF010000088">
    <property type="protein sequence ID" value="CAF1936284.1"/>
    <property type="molecule type" value="Genomic_DNA"/>
</dbReference>
<dbReference type="EMBL" id="CAJNRG010008843">
    <property type="protein sequence ID" value="CAF2107766.1"/>
    <property type="molecule type" value="Genomic_DNA"/>
</dbReference>
<evidence type="ECO:0000256" key="1">
    <source>
        <dbReference type="SAM" id="SignalP"/>
    </source>
</evidence>
<accession>A0A816LX94</accession>
<reference evidence="2" key="1">
    <citation type="submission" date="2021-02" db="EMBL/GenBank/DDBJ databases">
        <authorList>
            <person name="Nowell W R."/>
        </authorList>
    </citation>
    <scope>NUCLEOTIDE SEQUENCE</scope>
</reference>
<gene>
    <name evidence="4" type="ORF">OVN521_LOCUS19599</name>
    <name evidence="5" type="ORF">UXM345_LOCUS25663</name>
    <name evidence="2" type="ORF">WKI299_LOCUS1541</name>
    <name evidence="3" type="ORF">XDN619_LOCUS20129</name>
</gene>
<dbReference type="Proteomes" id="UP000663856">
    <property type="component" value="Unassembled WGS sequence"/>
</dbReference>
<evidence type="ECO:0000313" key="2">
    <source>
        <dbReference type="EMBL" id="CAF1936284.1"/>
    </source>
</evidence>
<feature type="signal peptide" evidence="1">
    <location>
        <begin position="1"/>
        <end position="20"/>
    </location>
</feature>
<comment type="caution">
    <text evidence="2">The sequence shown here is derived from an EMBL/GenBank/DDBJ whole genome shotgun (WGS) entry which is preliminary data.</text>
</comment>